<reference evidence="2 3" key="1">
    <citation type="submission" date="2020-02" db="EMBL/GenBank/DDBJ databases">
        <title>Esox lucius (northern pike) genome, fEsoLuc1, primary haplotype.</title>
        <authorList>
            <person name="Myers G."/>
            <person name="Karagic N."/>
            <person name="Meyer A."/>
            <person name="Pippel M."/>
            <person name="Reichard M."/>
            <person name="Winkler S."/>
            <person name="Tracey A."/>
            <person name="Sims Y."/>
            <person name="Howe K."/>
            <person name="Rhie A."/>
            <person name="Formenti G."/>
            <person name="Durbin R."/>
            <person name="Fedrigo O."/>
            <person name="Jarvis E.D."/>
        </authorList>
    </citation>
    <scope>NUCLEOTIDE SEQUENCE [LARGE SCALE GENOMIC DNA]</scope>
</reference>
<dbReference type="AlphaFoldDB" id="A0AAY5JYQ2"/>
<name>A0AAY5JYQ2_ESOLU</name>
<feature type="region of interest" description="Disordered" evidence="1">
    <location>
        <begin position="60"/>
        <end position="85"/>
    </location>
</feature>
<reference evidence="2" key="2">
    <citation type="submission" date="2025-08" db="UniProtKB">
        <authorList>
            <consortium name="Ensembl"/>
        </authorList>
    </citation>
    <scope>IDENTIFICATION</scope>
</reference>
<accession>A0AAY5JYQ2</accession>
<protein>
    <submittedName>
        <fullName evidence="2">Uncharacterized protein</fullName>
    </submittedName>
</protein>
<organism evidence="2 3">
    <name type="scientific">Esox lucius</name>
    <name type="common">Northern pike</name>
    <dbReference type="NCBI Taxonomy" id="8010"/>
    <lineage>
        <taxon>Eukaryota</taxon>
        <taxon>Metazoa</taxon>
        <taxon>Chordata</taxon>
        <taxon>Craniata</taxon>
        <taxon>Vertebrata</taxon>
        <taxon>Euteleostomi</taxon>
        <taxon>Actinopterygii</taxon>
        <taxon>Neopterygii</taxon>
        <taxon>Teleostei</taxon>
        <taxon>Protacanthopterygii</taxon>
        <taxon>Esociformes</taxon>
        <taxon>Esocidae</taxon>
        <taxon>Esox</taxon>
    </lineage>
</organism>
<sequence>MLTFYLQTGSFNPTTSRSTITVSEPMGNLIGTSYKTNGMMPTCSALSCFASSACRNNLKGASGANTKQQRDAYHGMKEWTDNNNM</sequence>
<keyword evidence="3" id="KW-1185">Reference proteome</keyword>
<evidence type="ECO:0000256" key="1">
    <source>
        <dbReference type="SAM" id="MobiDB-lite"/>
    </source>
</evidence>
<proteinExistence type="predicted"/>
<dbReference type="Proteomes" id="UP000265140">
    <property type="component" value="Chromosome 7"/>
</dbReference>
<evidence type="ECO:0000313" key="3">
    <source>
        <dbReference type="Proteomes" id="UP000265140"/>
    </source>
</evidence>
<evidence type="ECO:0000313" key="2">
    <source>
        <dbReference type="Ensembl" id="ENSELUP00000081576.1"/>
    </source>
</evidence>
<feature type="compositionally biased region" description="Basic and acidic residues" evidence="1">
    <location>
        <begin position="68"/>
        <end position="85"/>
    </location>
</feature>
<dbReference type="Ensembl" id="ENSELUT00000089181.1">
    <property type="protein sequence ID" value="ENSELUP00000081576.1"/>
    <property type="gene ID" value="ENSELUG00000040021.1"/>
</dbReference>
<reference evidence="2" key="3">
    <citation type="submission" date="2025-09" db="UniProtKB">
        <authorList>
            <consortium name="Ensembl"/>
        </authorList>
    </citation>
    <scope>IDENTIFICATION</scope>
</reference>